<dbReference type="SUPFAM" id="SSF53474">
    <property type="entry name" value="alpha/beta-Hydrolases"/>
    <property type="match status" value="1"/>
</dbReference>
<evidence type="ECO:0000256" key="6">
    <source>
        <dbReference type="SAM" id="MobiDB-lite"/>
    </source>
</evidence>
<feature type="domain" description="Peptidase S9 prolyl oligopeptidase catalytic" evidence="8">
    <location>
        <begin position="526"/>
        <end position="732"/>
    </location>
</feature>
<dbReference type="InterPro" id="IPR002470">
    <property type="entry name" value="Peptidase_S9A"/>
</dbReference>
<sequence>MRASRFTMILAAAGMACGGSSSEPPSAPVAQATPPASPSPSPAPEPATKRPAYPPTAKRPQTIEVARTSFRDDYAWLRNPADPEVTKWIDAQNDFTTASLATYPHLDALRARFQELTRRSKPTFTAIERSRLGYFALRRAPSAPQPSIVLVPSLDEPESLRVVLDPAVLDPTGQTAIDWYTVSADGKRIAVSLSKGGSEDGSLSIFDTATGKLVDGPLPRVQFATAGGSAAFSGDGKTIFCTRYPAPGERAEADLREHQQLYRHTIGAPVERDERVPIELPAIAEIKLERATAGGTIVARVNVGDGGDVLWFIGQPSAKGYTWSRFAGESDAIAAVDTTRDALFAISRRGDARGAIVRVPLRAPKLSEAKVIVPPSERELRDVSVAGDALVVFDIARGSTRARAFDLSGKLRGDVKLPERSSVHPATAASDGALYVSVVSYTEPLSVQRLDARKLELQTTPLVSESAARFDDVEILDDVATSRDGTKVPITILAVRGTPRSPSTPLLLTGYGGFGVPMQPAFEPRRRVWLDQGGIIAIAHLRGGSDNGEAWHTAGKLGRKQNVFDDFIASAERVVAAGYTSPAKLAITGRSNGGLLMGAVLTQRPDLARAAAIGVPVLDMARSETWPNGRFNAPEFGSVHDPDMAPKLLAYSPYQNAKPAAYPSVLLISGATDGRVNPADARAFTAKLQDLTTSSAPVLLRTWMDSGHGMGTNVFKRAEEDAQTYAFLLRELHVAYRKAKAP</sequence>
<feature type="chain" id="PRO_5046960723" description="prolyl oligopeptidase" evidence="7">
    <location>
        <begin position="19"/>
        <end position="742"/>
    </location>
</feature>
<feature type="domain" description="Peptidase S9A N-terminal" evidence="9">
    <location>
        <begin position="54"/>
        <end position="456"/>
    </location>
</feature>
<organism evidence="10 11">
    <name type="scientific">Pendulispora albinea</name>
    <dbReference type="NCBI Taxonomy" id="2741071"/>
    <lineage>
        <taxon>Bacteria</taxon>
        <taxon>Pseudomonadati</taxon>
        <taxon>Myxococcota</taxon>
        <taxon>Myxococcia</taxon>
        <taxon>Myxococcales</taxon>
        <taxon>Sorangiineae</taxon>
        <taxon>Pendulisporaceae</taxon>
        <taxon>Pendulispora</taxon>
    </lineage>
</organism>
<evidence type="ECO:0000256" key="4">
    <source>
        <dbReference type="ARBA" id="ARBA00022801"/>
    </source>
</evidence>
<dbReference type="SUPFAM" id="SSF50993">
    <property type="entry name" value="Peptidase/esterase 'gauge' domain"/>
    <property type="match status" value="1"/>
</dbReference>
<dbReference type="PANTHER" id="PTHR42881">
    <property type="entry name" value="PROLYL ENDOPEPTIDASE"/>
    <property type="match status" value="1"/>
</dbReference>
<keyword evidence="7" id="KW-0732">Signal</keyword>
<protein>
    <recommendedName>
        <fullName evidence="2">prolyl oligopeptidase</fullName>
        <ecNumber evidence="2">3.4.21.26</ecNumber>
    </recommendedName>
</protein>
<dbReference type="EC" id="3.4.21.26" evidence="2"/>
<evidence type="ECO:0000256" key="7">
    <source>
        <dbReference type="SAM" id="SignalP"/>
    </source>
</evidence>
<comment type="catalytic activity">
    <reaction evidence="1">
        <text>Hydrolysis of Pro-|-Xaa &gt;&gt; Ala-|-Xaa in oligopeptides.</text>
        <dbReference type="EC" id="3.4.21.26"/>
    </reaction>
</comment>
<evidence type="ECO:0000259" key="8">
    <source>
        <dbReference type="Pfam" id="PF00326"/>
    </source>
</evidence>
<dbReference type="InterPro" id="IPR001375">
    <property type="entry name" value="Peptidase_S9_cat"/>
</dbReference>
<keyword evidence="4" id="KW-0378">Hydrolase</keyword>
<evidence type="ECO:0000256" key="1">
    <source>
        <dbReference type="ARBA" id="ARBA00001070"/>
    </source>
</evidence>
<dbReference type="PROSITE" id="PS51257">
    <property type="entry name" value="PROKAR_LIPOPROTEIN"/>
    <property type="match status" value="1"/>
</dbReference>
<dbReference type="InterPro" id="IPR023302">
    <property type="entry name" value="Pept_S9A_N"/>
</dbReference>
<dbReference type="Pfam" id="PF02897">
    <property type="entry name" value="Peptidase_S9_N"/>
    <property type="match status" value="1"/>
</dbReference>
<evidence type="ECO:0000313" key="10">
    <source>
        <dbReference type="EMBL" id="WXB13806.1"/>
    </source>
</evidence>
<dbReference type="PANTHER" id="PTHR42881:SF2">
    <property type="entry name" value="PROLYL ENDOPEPTIDASE"/>
    <property type="match status" value="1"/>
</dbReference>
<dbReference type="PRINTS" id="PR00862">
    <property type="entry name" value="PROLIGOPTASE"/>
</dbReference>
<dbReference type="Gene3D" id="3.40.50.1820">
    <property type="entry name" value="alpha/beta hydrolase"/>
    <property type="match status" value="1"/>
</dbReference>
<evidence type="ECO:0000256" key="5">
    <source>
        <dbReference type="ARBA" id="ARBA00022825"/>
    </source>
</evidence>
<keyword evidence="5" id="KW-0720">Serine protease</keyword>
<dbReference type="InterPro" id="IPR051167">
    <property type="entry name" value="Prolyl_oligopep/macrocyclase"/>
</dbReference>
<feature type="compositionally biased region" description="Low complexity" evidence="6">
    <location>
        <begin position="16"/>
        <end position="34"/>
    </location>
</feature>
<evidence type="ECO:0000256" key="2">
    <source>
        <dbReference type="ARBA" id="ARBA00011897"/>
    </source>
</evidence>
<evidence type="ECO:0000256" key="3">
    <source>
        <dbReference type="ARBA" id="ARBA00022670"/>
    </source>
</evidence>
<dbReference type="Gene3D" id="2.130.10.120">
    <property type="entry name" value="Prolyl oligopeptidase, N-terminal domain"/>
    <property type="match status" value="1"/>
</dbReference>
<proteinExistence type="predicted"/>
<feature type="region of interest" description="Disordered" evidence="6">
    <location>
        <begin position="16"/>
        <end position="61"/>
    </location>
</feature>
<dbReference type="EMBL" id="CP089984">
    <property type="protein sequence ID" value="WXB13806.1"/>
    <property type="molecule type" value="Genomic_DNA"/>
</dbReference>
<feature type="compositionally biased region" description="Pro residues" evidence="6">
    <location>
        <begin position="35"/>
        <end position="45"/>
    </location>
</feature>
<dbReference type="InterPro" id="IPR029058">
    <property type="entry name" value="AB_hydrolase_fold"/>
</dbReference>
<gene>
    <name evidence="10" type="ORF">LZC94_38980</name>
</gene>
<name>A0ABZ2LSA8_9BACT</name>
<feature type="signal peptide" evidence="7">
    <location>
        <begin position="1"/>
        <end position="18"/>
    </location>
</feature>
<dbReference type="RefSeq" id="WP_394823422.1">
    <property type="nucleotide sequence ID" value="NZ_CP089984.1"/>
</dbReference>
<evidence type="ECO:0000313" key="11">
    <source>
        <dbReference type="Proteomes" id="UP001370348"/>
    </source>
</evidence>
<accession>A0ABZ2LSA8</accession>
<evidence type="ECO:0000259" key="9">
    <source>
        <dbReference type="Pfam" id="PF02897"/>
    </source>
</evidence>
<dbReference type="Proteomes" id="UP001370348">
    <property type="component" value="Chromosome"/>
</dbReference>
<keyword evidence="3" id="KW-0645">Protease</keyword>
<reference evidence="10 11" key="1">
    <citation type="submission" date="2021-12" db="EMBL/GenBank/DDBJ databases">
        <title>Discovery of the Pendulisporaceae a myxobacterial family with distinct sporulation behavior and unique specialized metabolism.</title>
        <authorList>
            <person name="Garcia R."/>
            <person name="Popoff A."/>
            <person name="Bader C.D."/>
            <person name="Loehr J."/>
            <person name="Walesch S."/>
            <person name="Walt C."/>
            <person name="Boldt J."/>
            <person name="Bunk B."/>
            <person name="Haeckl F.J.F.P.J."/>
            <person name="Gunesch A.P."/>
            <person name="Birkelbach J."/>
            <person name="Nuebel U."/>
            <person name="Pietschmann T."/>
            <person name="Bach T."/>
            <person name="Mueller R."/>
        </authorList>
    </citation>
    <scope>NUCLEOTIDE SEQUENCE [LARGE SCALE GENOMIC DNA]</scope>
    <source>
        <strain evidence="10 11">MSr11954</strain>
    </source>
</reference>
<keyword evidence="11" id="KW-1185">Reference proteome</keyword>
<dbReference type="Pfam" id="PF00326">
    <property type="entry name" value="Peptidase_S9"/>
    <property type="match status" value="1"/>
</dbReference>